<keyword evidence="2" id="KW-1185">Reference proteome</keyword>
<sequence length="321" mass="34652">MAAVAEAIGIVSGLLGIVQFGIDNFASEPGPGSSFKVAVALDGANGGTDNAGGDLPDVRVWNEYTDFVGITADPGTVGDGNIGTVDVEHENQGVYTLFSANNDAICIAWVTTTWSDERGGNEYAVSGDFGKQCGATWYYSGMFPSSDSDYQPACFWIDGNGDQPKTGFQVYWPSYSGTEFDESNTDPNTFCNGVDFGIRDEPDPNTVTFWTKKQRKSTQSMARSRRRAAWTSSALVLSDTASHSAKELCQSDTSMGPDFVHTTEGLFCDMGSKTLFDICRQDKKTNCFDLDSNSLLGNGTAIHRRGLESGYTSIRDWRSSA</sequence>
<comment type="caution">
    <text evidence="1">The sequence shown here is derived from an EMBL/GenBank/DDBJ whole genome shotgun (WGS) entry which is preliminary data.</text>
</comment>
<proteinExistence type="predicted"/>
<dbReference type="RefSeq" id="XP_035323374.1">
    <property type="nucleotide sequence ID" value="XM_035467362.1"/>
</dbReference>
<name>A0A9P4YY99_9HYPO</name>
<accession>A0A9P4YY99</accession>
<evidence type="ECO:0000313" key="1">
    <source>
        <dbReference type="EMBL" id="KAF4124722.1"/>
    </source>
</evidence>
<dbReference type="OrthoDB" id="5365129at2759"/>
<dbReference type="GeneID" id="55971616"/>
<reference evidence="1" key="1">
    <citation type="submission" date="2020-03" db="EMBL/GenBank/DDBJ databases">
        <title>Site-based positive gene gene selection in Geosmithia morbida across the United States reveals a broad range of putative effectors and factors for local host and environmental adapation.</title>
        <authorList>
            <person name="Onufrak A."/>
            <person name="Murdoch R.W."/>
            <person name="Gazis R."/>
            <person name="Huff M."/>
            <person name="Staton M."/>
            <person name="Klingeman W."/>
            <person name="Hadziabdic D."/>
        </authorList>
    </citation>
    <scope>NUCLEOTIDE SEQUENCE</scope>
    <source>
        <strain evidence="1">1262</strain>
    </source>
</reference>
<dbReference type="EMBL" id="JAANYQ010000004">
    <property type="protein sequence ID" value="KAF4124722.1"/>
    <property type="molecule type" value="Genomic_DNA"/>
</dbReference>
<dbReference type="AlphaFoldDB" id="A0A9P4YY99"/>
<dbReference type="Proteomes" id="UP000749293">
    <property type="component" value="Unassembled WGS sequence"/>
</dbReference>
<organism evidence="1 2">
    <name type="scientific">Geosmithia morbida</name>
    <dbReference type="NCBI Taxonomy" id="1094350"/>
    <lineage>
        <taxon>Eukaryota</taxon>
        <taxon>Fungi</taxon>
        <taxon>Dikarya</taxon>
        <taxon>Ascomycota</taxon>
        <taxon>Pezizomycotina</taxon>
        <taxon>Sordariomycetes</taxon>
        <taxon>Hypocreomycetidae</taxon>
        <taxon>Hypocreales</taxon>
        <taxon>Bionectriaceae</taxon>
        <taxon>Geosmithia</taxon>
    </lineage>
</organism>
<protein>
    <submittedName>
        <fullName evidence="1">Uncharacterized protein</fullName>
    </submittedName>
</protein>
<gene>
    <name evidence="1" type="ORF">GMORB2_5388</name>
</gene>
<evidence type="ECO:0000313" key="2">
    <source>
        <dbReference type="Proteomes" id="UP000749293"/>
    </source>
</evidence>